<keyword evidence="4 5" id="KW-0472">Membrane</keyword>
<feature type="transmembrane region" description="Helical" evidence="5">
    <location>
        <begin position="403"/>
        <end position="428"/>
    </location>
</feature>
<feature type="transmembrane region" description="Helical" evidence="5">
    <location>
        <begin position="149"/>
        <end position="172"/>
    </location>
</feature>
<feature type="transmembrane region" description="Helical" evidence="5">
    <location>
        <begin position="222"/>
        <end position="242"/>
    </location>
</feature>
<dbReference type="PANTHER" id="PTHR22950:SF703">
    <property type="entry name" value="AMINO ACID TRANSPORTER TRANSMEMBRANE DOMAIN-CONTAINING PROTEIN"/>
    <property type="match status" value="1"/>
</dbReference>
<dbReference type="Proteomes" id="UP001431783">
    <property type="component" value="Unassembled WGS sequence"/>
</dbReference>
<evidence type="ECO:0000256" key="5">
    <source>
        <dbReference type="SAM" id="Phobius"/>
    </source>
</evidence>
<feature type="transmembrane region" description="Helical" evidence="5">
    <location>
        <begin position="59"/>
        <end position="77"/>
    </location>
</feature>
<comment type="subcellular location">
    <subcellularLocation>
        <location evidence="1">Membrane</location>
        <topology evidence="1">Multi-pass membrane protein</topology>
    </subcellularLocation>
</comment>
<comment type="caution">
    <text evidence="7">The sequence shown here is derived from an EMBL/GenBank/DDBJ whole genome shotgun (WGS) entry which is preliminary data.</text>
</comment>
<proteinExistence type="predicted"/>
<feature type="transmembrane region" description="Helical" evidence="5">
    <location>
        <begin position="337"/>
        <end position="354"/>
    </location>
</feature>
<evidence type="ECO:0000256" key="3">
    <source>
        <dbReference type="ARBA" id="ARBA00022989"/>
    </source>
</evidence>
<dbReference type="PANTHER" id="PTHR22950">
    <property type="entry name" value="AMINO ACID TRANSPORTER"/>
    <property type="match status" value="1"/>
</dbReference>
<sequence>MTKYQSTDSFDLNDHIAKEERARKISLAKNGLTVFSTFIFIVGEMAGSGVLALPKALVHTGWIGIVLIPILCFNAGYSGVKLGQCWEILEERFPQFRAHSRNPYAAIANAAVGPIGSKVVTISIRITLFGAGTVNLLLAAQIFQEILGIFFPTITSCSYFLVMAVCVTPLMWLGSPKHFSFVGITAVATTAVACVLFLKQMIYDSEVQLGNVIHSQHGFEDFFLGFGALLFAFGGASTFPTIQNDMKEKSKFGISVVMAFIFVLALYFPIAVGGFVIYGDHVSDNIAMSLGKSAFVDIGNILMGVHLVFAFLILINPVSQGLEEAFDIPKSFNWKRCFARTLIVVGVVCLGETIPKFSKILSLVGGSTIALLTFVLPPYFYMKLCEQSSDDWGQRYISLHEKVYLWELIFVGVIGGIASTYSALLSIFGGNSLVKPCFSF</sequence>
<feature type="transmembrane region" description="Helical" evidence="5">
    <location>
        <begin position="254"/>
        <end position="278"/>
    </location>
</feature>
<keyword evidence="2 5" id="KW-0812">Transmembrane</keyword>
<feature type="transmembrane region" description="Helical" evidence="5">
    <location>
        <begin position="360"/>
        <end position="382"/>
    </location>
</feature>
<feature type="transmembrane region" description="Helical" evidence="5">
    <location>
        <begin position="31"/>
        <end position="53"/>
    </location>
</feature>
<evidence type="ECO:0000256" key="4">
    <source>
        <dbReference type="ARBA" id="ARBA00023136"/>
    </source>
</evidence>
<feature type="domain" description="Amino acid transporter transmembrane" evidence="6">
    <location>
        <begin position="32"/>
        <end position="422"/>
    </location>
</feature>
<keyword evidence="8" id="KW-1185">Reference proteome</keyword>
<dbReference type="Pfam" id="PF01490">
    <property type="entry name" value="Aa_trans"/>
    <property type="match status" value="1"/>
</dbReference>
<feature type="transmembrane region" description="Helical" evidence="5">
    <location>
        <begin position="298"/>
        <end position="316"/>
    </location>
</feature>
<evidence type="ECO:0000259" key="6">
    <source>
        <dbReference type="Pfam" id="PF01490"/>
    </source>
</evidence>
<dbReference type="InterPro" id="IPR013057">
    <property type="entry name" value="AA_transpt_TM"/>
</dbReference>
<dbReference type="EMBL" id="JARQZJ010000140">
    <property type="protein sequence ID" value="KAK9892896.1"/>
    <property type="molecule type" value="Genomic_DNA"/>
</dbReference>
<dbReference type="FunFam" id="1.20.1740.10:FF:000052">
    <property type="entry name" value="Lysine histidine transporter-like 3"/>
    <property type="match status" value="1"/>
</dbReference>
<protein>
    <recommendedName>
        <fullName evidence="6">Amino acid transporter transmembrane domain-containing protein</fullName>
    </recommendedName>
</protein>
<dbReference type="AlphaFoldDB" id="A0AAW1VHI5"/>
<feature type="transmembrane region" description="Helical" evidence="5">
    <location>
        <begin position="179"/>
        <end position="202"/>
    </location>
</feature>
<keyword evidence="3 5" id="KW-1133">Transmembrane helix</keyword>
<gene>
    <name evidence="7" type="ORF">WA026_022578</name>
</gene>
<dbReference type="Gene3D" id="1.10.4160.10">
    <property type="entry name" value="Hydantoin permease"/>
    <property type="match status" value="1"/>
</dbReference>
<evidence type="ECO:0000313" key="7">
    <source>
        <dbReference type="EMBL" id="KAK9892896.1"/>
    </source>
</evidence>
<evidence type="ECO:0000256" key="2">
    <source>
        <dbReference type="ARBA" id="ARBA00022692"/>
    </source>
</evidence>
<evidence type="ECO:0000313" key="8">
    <source>
        <dbReference type="Proteomes" id="UP001431783"/>
    </source>
</evidence>
<evidence type="ECO:0000256" key="1">
    <source>
        <dbReference type="ARBA" id="ARBA00004141"/>
    </source>
</evidence>
<dbReference type="GO" id="GO:0005774">
    <property type="term" value="C:vacuolar membrane"/>
    <property type="evidence" value="ECO:0007669"/>
    <property type="project" value="TreeGrafter"/>
</dbReference>
<organism evidence="7 8">
    <name type="scientific">Henosepilachna vigintioctopunctata</name>
    <dbReference type="NCBI Taxonomy" id="420089"/>
    <lineage>
        <taxon>Eukaryota</taxon>
        <taxon>Metazoa</taxon>
        <taxon>Ecdysozoa</taxon>
        <taxon>Arthropoda</taxon>
        <taxon>Hexapoda</taxon>
        <taxon>Insecta</taxon>
        <taxon>Pterygota</taxon>
        <taxon>Neoptera</taxon>
        <taxon>Endopterygota</taxon>
        <taxon>Coleoptera</taxon>
        <taxon>Polyphaga</taxon>
        <taxon>Cucujiformia</taxon>
        <taxon>Coccinelloidea</taxon>
        <taxon>Coccinellidae</taxon>
        <taxon>Epilachninae</taxon>
        <taxon>Epilachnini</taxon>
        <taxon>Henosepilachna</taxon>
    </lineage>
</organism>
<accession>A0AAW1VHI5</accession>
<reference evidence="7 8" key="1">
    <citation type="submission" date="2023-03" db="EMBL/GenBank/DDBJ databases">
        <title>Genome insight into feeding habits of ladybird beetles.</title>
        <authorList>
            <person name="Li H.-S."/>
            <person name="Huang Y.-H."/>
            <person name="Pang H."/>
        </authorList>
    </citation>
    <scope>NUCLEOTIDE SEQUENCE [LARGE SCALE GENOMIC DNA]</scope>
    <source>
        <strain evidence="7">SYSU_2023b</strain>
        <tissue evidence="7">Whole body</tissue>
    </source>
</reference>
<feature type="transmembrane region" description="Helical" evidence="5">
    <location>
        <begin position="126"/>
        <end position="143"/>
    </location>
</feature>
<name>A0AAW1VHI5_9CUCU</name>
<dbReference type="GO" id="GO:0015179">
    <property type="term" value="F:L-amino acid transmembrane transporter activity"/>
    <property type="evidence" value="ECO:0007669"/>
    <property type="project" value="TreeGrafter"/>
</dbReference>